<keyword evidence="6 8" id="KW-0472">Membrane</keyword>
<feature type="transmembrane region" description="Helical" evidence="8">
    <location>
        <begin position="277"/>
        <end position="295"/>
    </location>
</feature>
<dbReference type="OrthoDB" id="7679563at2"/>
<keyword evidence="10" id="KW-1185">Reference proteome</keyword>
<keyword evidence="2" id="KW-1003">Cell membrane</keyword>
<dbReference type="GO" id="GO:0005886">
    <property type="term" value="C:plasma membrane"/>
    <property type="evidence" value="ECO:0007669"/>
    <property type="project" value="UniProtKB-SubCell"/>
</dbReference>
<evidence type="ECO:0000313" key="9">
    <source>
        <dbReference type="EMBL" id="AXX99306.1"/>
    </source>
</evidence>
<dbReference type="AlphaFoldDB" id="A0A347UKC8"/>
<feature type="transmembrane region" description="Helical" evidence="8">
    <location>
        <begin position="180"/>
        <end position="205"/>
    </location>
</feature>
<keyword evidence="3" id="KW-0808">Transferase</keyword>
<feature type="transmembrane region" description="Helical" evidence="8">
    <location>
        <begin position="368"/>
        <end position="385"/>
    </location>
</feature>
<evidence type="ECO:0000313" key="10">
    <source>
        <dbReference type="Proteomes" id="UP000261704"/>
    </source>
</evidence>
<comment type="similarity">
    <text evidence="7">Belongs to the glycosyltransferase 87 family.</text>
</comment>
<dbReference type="KEGG" id="pamo:BAR1_16020"/>
<evidence type="ECO:0000256" key="3">
    <source>
        <dbReference type="ARBA" id="ARBA00022679"/>
    </source>
</evidence>
<dbReference type="Proteomes" id="UP000261704">
    <property type="component" value="Chromosome"/>
</dbReference>
<keyword evidence="4 8" id="KW-0812">Transmembrane</keyword>
<evidence type="ECO:0000256" key="4">
    <source>
        <dbReference type="ARBA" id="ARBA00022692"/>
    </source>
</evidence>
<accession>A0A347UKC8</accession>
<dbReference type="Pfam" id="PF09594">
    <property type="entry name" value="GT87"/>
    <property type="match status" value="1"/>
</dbReference>
<dbReference type="EMBL" id="CP032125">
    <property type="protein sequence ID" value="AXX99306.1"/>
    <property type="molecule type" value="Genomic_DNA"/>
</dbReference>
<dbReference type="InterPro" id="IPR018584">
    <property type="entry name" value="GT87"/>
</dbReference>
<reference evidence="9 10" key="1">
    <citation type="submission" date="2018-09" db="EMBL/GenBank/DDBJ databases">
        <title>Profundibacter amoris BAR1 gen. nov., sp. nov., a new member of the Roseobacter clade isolated at Lokis Castle Vent Field on the Arctic Mid-Oceanic Ridge.</title>
        <authorList>
            <person name="Le Moine Bauer S."/>
            <person name="Sjoeberg A.G."/>
            <person name="L'Haridon S."/>
            <person name="Stokke R."/>
            <person name="Roalkvam I."/>
            <person name="Steen I.H."/>
            <person name="Dahle H."/>
        </authorList>
    </citation>
    <scope>NUCLEOTIDE SEQUENCE [LARGE SCALE GENOMIC DNA]</scope>
    <source>
        <strain evidence="9 10">BAR1</strain>
    </source>
</reference>
<feature type="transmembrane region" description="Helical" evidence="8">
    <location>
        <begin position="307"/>
        <end position="333"/>
    </location>
</feature>
<feature type="transmembrane region" description="Helical" evidence="8">
    <location>
        <begin position="143"/>
        <end position="174"/>
    </location>
</feature>
<proteinExistence type="inferred from homology"/>
<dbReference type="RefSeq" id="WP_118943958.1">
    <property type="nucleotide sequence ID" value="NZ_CP032125.1"/>
</dbReference>
<evidence type="ECO:0000256" key="7">
    <source>
        <dbReference type="ARBA" id="ARBA00024033"/>
    </source>
</evidence>
<evidence type="ECO:0000256" key="5">
    <source>
        <dbReference type="ARBA" id="ARBA00022989"/>
    </source>
</evidence>
<dbReference type="GO" id="GO:0016758">
    <property type="term" value="F:hexosyltransferase activity"/>
    <property type="evidence" value="ECO:0007669"/>
    <property type="project" value="InterPro"/>
</dbReference>
<evidence type="ECO:0000256" key="1">
    <source>
        <dbReference type="ARBA" id="ARBA00004651"/>
    </source>
</evidence>
<feature type="transmembrane region" description="Helical" evidence="8">
    <location>
        <begin position="23"/>
        <end position="45"/>
    </location>
</feature>
<feature type="transmembrane region" description="Helical" evidence="8">
    <location>
        <begin position="212"/>
        <end position="230"/>
    </location>
</feature>
<organism evidence="9 10">
    <name type="scientific">Profundibacter amoris</name>
    <dbReference type="NCBI Taxonomy" id="2171755"/>
    <lineage>
        <taxon>Bacteria</taxon>
        <taxon>Pseudomonadati</taxon>
        <taxon>Pseudomonadota</taxon>
        <taxon>Alphaproteobacteria</taxon>
        <taxon>Rhodobacterales</taxon>
        <taxon>Paracoccaceae</taxon>
        <taxon>Profundibacter</taxon>
    </lineage>
</organism>
<name>A0A347UKC8_9RHOB</name>
<keyword evidence="5 8" id="KW-1133">Transmembrane helix</keyword>
<evidence type="ECO:0000256" key="6">
    <source>
        <dbReference type="ARBA" id="ARBA00023136"/>
    </source>
</evidence>
<sequence length="396" mass="44548">MNAFYYSCYEKAMMPRSENSSAYFSKTLFWILAALPFVFVILKFARWETYGIFDFHTFHLAGVLANNGQAQLAFDWDSFVAQFAPTYGTPGAFPWFYPPLLLPYSQALAQFQAPVAYVVFNFIGLAAYYLTVRSLFRDKFREIIILSAFPLLIPIAFGHPTVFFLVFLLLGYHLSKRHPVLALIALTLVAAKPHVGGVILFLYFLKTLPKSILPSIIIAAVAILSTSLFYGSDIWLQFLSLLKSASDNLLAMQLENPYRSSLFVALAPFGIPAAIRWILHFALLAALCGLGTYAFRDAKDDRFWVVAGLAAFFTSPYIVLYDYTLLLLPLILVIKHARTQEKCPWVVAVLFIESIPMVLTVLPPAYKFNFLAVLLFTVAVLLIKIRCTGPSDRPRP</sequence>
<evidence type="ECO:0000256" key="2">
    <source>
        <dbReference type="ARBA" id="ARBA00022475"/>
    </source>
</evidence>
<feature type="transmembrane region" description="Helical" evidence="8">
    <location>
        <begin position="111"/>
        <end position="131"/>
    </location>
</feature>
<comment type="subcellular location">
    <subcellularLocation>
        <location evidence="1">Cell membrane</location>
        <topology evidence="1">Multi-pass membrane protein</topology>
    </subcellularLocation>
</comment>
<gene>
    <name evidence="9" type="ORF">BAR1_16020</name>
</gene>
<protein>
    <submittedName>
        <fullName evidence="9">DUF2029 domain-containing protein</fullName>
    </submittedName>
</protein>
<evidence type="ECO:0000256" key="8">
    <source>
        <dbReference type="SAM" id="Phobius"/>
    </source>
</evidence>